<dbReference type="CDD" id="cd06577">
    <property type="entry name" value="PASTA_pknB"/>
    <property type="match status" value="1"/>
</dbReference>
<protein>
    <submittedName>
        <fullName evidence="12">Penicillin-binding protein</fullName>
    </submittedName>
</protein>
<keyword evidence="5" id="KW-0378">Hydrolase</keyword>
<keyword evidence="4" id="KW-0808">Transferase</keyword>
<evidence type="ECO:0000256" key="4">
    <source>
        <dbReference type="ARBA" id="ARBA00022679"/>
    </source>
</evidence>
<dbReference type="Proteomes" id="UP001595947">
    <property type="component" value="Unassembled WGS sequence"/>
</dbReference>
<feature type="domain" description="PASTA" evidence="11">
    <location>
        <begin position="714"/>
        <end position="776"/>
    </location>
</feature>
<keyword evidence="10" id="KW-1133">Transmembrane helix</keyword>
<dbReference type="EMBL" id="JBHSIV010000039">
    <property type="protein sequence ID" value="MFC5065541.1"/>
    <property type="molecule type" value="Genomic_DNA"/>
</dbReference>
<keyword evidence="10" id="KW-0812">Transmembrane</keyword>
<proteinExistence type="predicted"/>
<feature type="transmembrane region" description="Helical" evidence="10">
    <location>
        <begin position="29"/>
        <end position="54"/>
    </location>
</feature>
<evidence type="ECO:0000256" key="7">
    <source>
        <dbReference type="ARBA" id="ARBA00034000"/>
    </source>
</evidence>
<comment type="catalytic activity">
    <reaction evidence="8">
        <text>[GlcNAc-(1-&gt;4)-Mur2Ac(oyl-L-Ala-gamma-D-Glu-L-Lys-D-Ala-D-Ala)](n)-di-trans,octa-cis-undecaprenyl diphosphate + beta-D-GlcNAc-(1-&gt;4)-Mur2Ac(oyl-L-Ala-gamma-D-Glu-L-Lys-D-Ala-D-Ala)-di-trans,octa-cis-undecaprenyl diphosphate = [GlcNAc-(1-&gt;4)-Mur2Ac(oyl-L-Ala-gamma-D-Glu-L-Lys-D-Ala-D-Ala)](n+1)-di-trans,octa-cis-undecaprenyl diphosphate + di-trans,octa-cis-undecaprenyl diphosphate + H(+)</text>
        <dbReference type="Rhea" id="RHEA:23708"/>
        <dbReference type="Rhea" id="RHEA-COMP:9602"/>
        <dbReference type="Rhea" id="RHEA-COMP:9603"/>
        <dbReference type="ChEBI" id="CHEBI:15378"/>
        <dbReference type="ChEBI" id="CHEBI:58405"/>
        <dbReference type="ChEBI" id="CHEBI:60033"/>
        <dbReference type="ChEBI" id="CHEBI:78435"/>
        <dbReference type="EC" id="2.4.99.28"/>
    </reaction>
</comment>
<keyword evidence="10" id="KW-0472">Membrane</keyword>
<dbReference type="SUPFAM" id="SSF53955">
    <property type="entry name" value="Lysozyme-like"/>
    <property type="match status" value="1"/>
</dbReference>
<keyword evidence="6" id="KW-0511">Multifunctional enzyme</keyword>
<dbReference type="PANTHER" id="PTHR32282">
    <property type="entry name" value="BINDING PROTEIN TRANSPEPTIDASE, PUTATIVE-RELATED"/>
    <property type="match status" value="1"/>
</dbReference>
<dbReference type="PANTHER" id="PTHR32282:SF33">
    <property type="entry name" value="PEPTIDOGLYCAN GLYCOSYLTRANSFERASE"/>
    <property type="match status" value="1"/>
</dbReference>
<dbReference type="SMART" id="SM00740">
    <property type="entry name" value="PASTA"/>
    <property type="match status" value="1"/>
</dbReference>
<dbReference type="Pfam" id="PF00905">
    <property type="entry name" value="Transpeptidase"/>
    <property type="match status" value="1"/>
</dbReference>
<dbReference type="RefSeq" id="WP_378038869.1">
    <property type="nucleotide sequence ID" value="NZ_JBHSIV010000039.1"/>
</dbReference>
<dbReference type="Gene3D" id="3.40.710.10">
    <property type="entry name" value="DD-peptidase/beta-lactamase superfamily"/>
    <property type="match status" value="1"/>
</dbReference>
<accession>A0ABV9YUK4</accession>
<evidence type="ECO:0000256" key="8">
    <source>
        <dbReference type="ARBA" id="ARBA00049902"/>
    </source>
</evidence>
<dbReference type="InterPro" id="IPR050396">
    <property type="entry name" value="Glycosyltr_51/Transpeptidase"/>
</dbReference>
<keyword evidence="3" id="KW-0328">Glycosyltransferase</keyword>
<keyword evidence="1" id="KW-0121">Carboxypeptidase</keyword>
<reference evidence="13" key="1">
    <citation type="journal article" date="2019" name="Int. J. Syst. Evol. Microbiol.">
        <title>The Global Catalogue of Microorganisms (GCM) 10K type strain sequencing project: providing services to taxonomists for standard genome sequencing and annotation.</title>
        <authorList>
            <consortium name="The Broad Institute Genomics Platform"/>
            <consortium name="The Broad Institute Genome Sequencing Center for Infectious Disease"/>
            <person name="Wu L."/>
            <person name="Ma J."/>
        </authorList>
    </citation>
    <scope>NUCLEOTIDE SEQUENCE [LARGE SCALE GENOMIC DNA]</scope>
    <source>
        <strain evidence="13">CGMCC 4.7093</strain>
    </source>
</reference>
<dbReference type="Gene3D" id="1.10.3810.10">
    <property type="entry name" value="Biosynthetic peptidoglycan transglycosylase-like"/>
    <property type="match status" value="1"/>
</dbReference>
<dbReference type="Gene3D" id="3.30.10.20">
    <property type="match status" value="1"/>
</dbReference>
<keyword evidence="2" id="KW-0645">Protease</keyword>
<dbReference type="InterPro" id="IPR012338">
    <property type="entry name" value="Beta-lactam/transpept-like"/>
</dbReference>
<dbReference type="InterPro" id="IPR036950">
    <property type="entry name" value="PBP_transglycosylase"/>
</dbReference>
<comment type="caution">
    <text evidence="12">The sequence shown here is derived from an EMBL/GenBank/DDBJ whole genome shotgun (WGS) entry which is preliminary data.</text>
</comment>
<dbReference type="InterPro" id="IPR023346">
    <property type="entry name" value="Lysozyme-like_dom_sf"/>
</dbReference>
<evidence type="ECO:0000313" key="12">
    <source>
        <dbReference type="EMBL" id="MFC5065541.1"/>
    </source>
</evidence>
<dbReference type="InterPro" id="IPR001264">
    <property type="entry name" value="Glyco_trans_51"/>
</dbReference>
<evidence type="ECO:0000256" key="1">
    <source>
        <dbReference type="ARBA" id="ARBA00022645"/>
    </source>
</evidence>
<dbReference type="Pfam" id="PF03793">
    <property type="entry name" value="PASTA"/>
    <property type="match status" value="1"/>
</dbReference>
<organism evidence="12 13">
    <name type="scientific">Actinomycetospora atypica</name>
    <dbReference type="NCBI Taxonomy" id="1290095"/>
    <lineage>
        <taxon>Bacteria</taxon>
        <taxon>Bacillati</taxon>
        <taxon>Actinomycetota</taxon>
        <taxon>Actinomycetes</taxon>
        <taxon>Pseudonocardiales</taxon>
        <taxon>Pseudonocardiaceae</taxon>
        <taxon>Actinomycetospora</taxon>
    </lineage>
</organism>
<evidence type="ECO:0000256" key="10">
    <source>
        <dbReference type="SAM" id="Phobius"/>
    </source>
</evidence>
<evidence type="ECO:0000256" key="3">
    <source>
        <dbReference type="ARBA" id="ARBA00022676"/>
    </source>
</evidence>
<evidence type="ECO:0000259" key="11">
    <source>
        <dbReference type="PROSITE" id="PS51178"/>
    </source>
</evidence>
<evidence type="ECO:0000256" key="6">
    <source>
        <dbReference type="ARBA" id="ARBA00023268"/>
    </source>
</evidence>
<dbReference type="InterPro" id="IPR005543">
    <property type="entry name" value="PASTA_dom"/>
</dbReference>
<feature type="region of interest" description="Disordered" evidence="9">
    <location>
        <begin position="777"/>
        <end position="799"/>
    </location>
</feature>
<evidence type="ECO:0000256" key="5">
    <source>
        <dbReference type="ARBA" id="ARBA00022801"/>
    </source>
</evidence>
<evidence type="ECO:0000256" key="2">
    <source>
        <dbReference type="ARBA" id="ARBA00022670"/>
    </source>
</evidence>
<feature type="region of interest" description="Disordered" evidence="9">
    <location>
        <begin position="601"/>
        <end position="629"/>
    </location>
</feature>
<evidence type="ECO:0000313" key="13">
    <source>
        <dbReference type="Proteomes" id="UP001595947"/>
    </source>
</evidence>
<comment type="catalytic activity">
    <reaction evidence="7">
        <text>Preferential cleavage: (Ac)2-L-Lys-D-Ala-|-D-Ala. Also transpeptidation of peptidyl-alanyl moieties that are N-acyl substituents of D-alanine.</text>
        <dbReference type="EC" id="3.4.16.4"/>
    </reaction>
</comment>
<evidence type="ECO:0000256" key="9">
    <source>
        <dbReference type="SAM" id="MobiDB-lite"/>
    </source>
</evidence>
<sequence length="799" mass="83017">MTGGTERADTDTDDVQGRRGLAARPIARLLGLCLVAGLILAGVAFPLVGGVGLLSNDASDTVSATSSDLAAGQLPLVTTVTDRQGAPIAYLYDQNRQNTPFEQISPTMRAAIVAIEDRRFYEHDGVDWTGTLRALVTNQSAGSTQQGASTLTQQYIKNYQLYVTAQSASERLKATEATYARKLREVRVALQLERQLGEGTSKRQAKDEILQRYLNIVFLGNNSYGVGAAARTYFNTTPDRLTIPQAAMLAGMVQSTAAFDPVAHPQAATGRRNEVINQMALQGMITQQQAQEALASPLGVSNAAPPANGCIGAGDAAFFCKYVVDYLGEAGLPAEQLNRGGYTIRTTLDRTALTAMTAALRGEVPAQARNVADVMAAVAPGQDRHEVTAMGANRVFGVDGGALETSYGLPWEPVNLGAGSVYKVFTAAAALDKGLGINYQMQIPPDGYASPIYRDGQGNPFPVRNAGTYSPVLSMTDALAQSPNTGFVKLMEYTGVAPVVDMAVKLGMRSLAEPQGRGGKSIAEIAKEQNQGSFTLGVTPTSVLELSNVGATLASRGKWCPPTPLLGITDAGGAPVPVPEQPCEQVVPPTLADTLMNGMSKDDQPGGTSAAAAGENGWTRPMSGKTGTTQENKSAAFLGFTPGISGAVITFDDSSSPRPLCDGGGDSPPFPCSRGNIFGGKTPARTWYKTMTPLLAATPVQPLPATDPRYVAGGTDEQIPEVVGQQVADATRALEDAGFRVNPTTVSNRAPAGTVVGQSPRGSALPDQAITLQVASGSVAAPPPPPGAVAAPAVATAPG</sequence>
<dbReference type="SUPFAM" id="SSF56601">
    <property type="entry name" value="beta-lactamase/transpeptidase-like"/>
    <property type="match status" value="1"/>
</dbReference>
<feature type="compositionally biased region" description="Low complexity" evidence="9">
    <location>
        <begin position="788"/>
        <end position="799"/>
    </location>
</feature>
<gene>
    <name evidence="12" type="ORF">ACFPBZ_25215</name>
</gene>
<name>A0ABV9YUK4_9PSEU</name>
<keyword evidence="13" id="KW-1185">Reference proteome</keyword>
<dbReference type="InterPro" id="IPR001460">
    <property type="entry name" value="PCN-bd_Tpept"/>
</dbReference>
<dbReference type="Pfam" id="PF00912">
    <property type="entry name" value="Transgly"/>
    <property type="match status" value="1"/>
</dbReference>
<dbReference type="PROSITE" id="PS51178">
    <property type="entry name" value="PASTA"/>
    <property type="match status" value="1"/>
</dbReference>